<keyword evidence="3" id="KW-1185">Reference proteome</keyword>
<gene>
    <name evidence="2" type="ORF">G9X64_00540</name>
</gene>
<dbReference type="AlphaFoldDB" id="A0A7Y3S101"/>
<feature type="region of interest" description="Disordered" evidence="1">
    <location>
        <begin position="83"/>
        <end position="115"/>
    </location>
</feature>
<sequence>MRSSCCFCRIAETIGNSIMRMFLAAASIILLGFAAPAFSQALADMDSSGRFGGMPPGTVPGAESSGGLIIPLDSIETGDITVVIPPDRPTCPRPGTRQYRAAERNGTLSDACLTR</sequence>
<evidence type="ECO:0000313" key="3">
    <source>
        <dbReference type="Proteomes" id="UP000519972"/>
    </source>
</evidence>
<proteinExistence type="predicted"/>
<dbReference type="RefSeq" id="WP_168312483.1">
    <property type="nucleotide sequence ID" value="NZ_JABFCN010000001.1"/>
</dbReference>
<evidence type="ECO:0000256" key="1">
    <source>
        <dbReference type="SAM" id="MobiDB-lite"/>
    </source>
</evidence>
<protein>
    <submittedName>
        <fullName evidence="2">Uncharacterized protein</fullName>
    </submittedName>
</protein>
<accession>A0A7Y3S101</accession>
<comment type="caution">
    <text evidence="2">The sequence shown here is derived from an EMBL/GenBank/DDBJ whole genome shotgun (WGS) entry which is preliminary data.</text>
</comment>
<name>A0A7Y3S101_9HYPH</name>
<evidence type="ECO:0000313" key="2">
    <source>
        <dbReference type="EMBL" id="NNU35028.1"/>
    </source>
</evidence>
<reference evidence="2 3" key="1">
    <citation type="submission" date="2020-02" db="EMBL/GenBank/DDBJ databases">
        <authorList>
            <person name="Sun Q."/>
        </authorList>
    </citation>
    <scope>NUCLEOTIDE SEQUENCE [LARGE SCALE GENOMIC DNA]</scope>
    <source>
        <strain evidence="2 3">CCBAU 03386</strain>
    </source>
</reference>
<dbReference type="EMBL" id="JABFCN010000001">
    <property type="protein sequence ID" value="NNU35028.1"/>
    <property type="molecule type" value="Genomic_DNA"/>
</dbReference>
<organism evidence="2 3">
    <name type="scientific">Rhizobium sophorae</name>
    <dbReference type="NCBI Taxonomy" id="1535242"/>
    <lineage>
        <taxon>Bacteria</taxon>
        <taxon>Pseudomonadati</taxon>
        <taxon>Pseudomonadota</taxon>
        <taxon>Alphaproteobacteria</taxon>
        <taxon>Hyphomicrobiales</taxon>
        <taxon>Rhizobiaceae</taxon>
        <taxon>Rhizobium/Agrobacterium group</taxon>
        <taxon>Rhizobium</taxon>
    </lineage>
</organism>
<dbReference type="Proteomes" id="UP000519972">
    <property type="component" value="Unassembled WGS sequence"/>
</dbReference>